<feature type="region of interest" description="Disordered" evidence="1">
    <location>
        <begin position="267"/>
        <end position="295"/>
    </location>
</feature>
<accession>A0A843U7F9</accession>
<sequence length="320" mass="34533">MGVKLLSVQMFPWCFHLIGGGTASHRDPDPPSTTLTSGKATKSATGDAVGGGAPSPSPGSIKLIRTDGKVEVYHRPVSASELMSEHPRHLICRSDAPFTIGQMIPSLPEGEQLQPGYAYFLLPVHVFHSVLSFVTLASSFARAAATAAASNGVVGSPPSALLQKPPFDVEKTPSGKLQIRVSEAFIERIREAHDGGDNDGGVGGGRVCTTAALEKDYRQLVAAIRARQWKPRLETITESSEIGRGKLISVAAAAAIVLGGIRWRMRKANRGQQRRRSQDQRQQKQQADRQKQQKKLAVIAHHLNSRTHKHIGKKVVACNL</sequence>
<dbReference type="AlphaFoldDB" id="A0A843U7F9"/>
<keyword evidence="4" id="KW-1185">Reference proteome</keyword>
<feature type="signal peptide" evidence="2">
    <location>
        <begin position="1"/>
        <end position="23"/>
    </location>
</feature>
<reference evidence="3" key="1">
    <citation type="submission" date="2017-07" db="EMBL/GenBank/DDBJ databases">
        <title>Taro Niue Genome Assembly and Annotation.</title>
        <authorList>
            <person name="Atibalentja N."/>
            <person name="Keating K."/>
            <person name="Fields C.J."/>
        </authorList>
    </citation>
    <scope>NUCLEOTIDE SEQUENCE</scope>
    <source>
        <strain evidence="3">Niue_2</strain>
        <tissue evidence="3">Leaf</tissue>
    </source>
</reference>
<organism evidence="3 4">
    <name type="scientific">Colocasia esculenta</name>
    <name type="common">Wild taro</name>
    <name type="synonym">Arum esculentum</name>
    <dbReference type="NCBI Taxonomy" id="4460"/>
    <lineage>
        <taxon>Eukaryota</taxon>
        <taxon>Viridiplantae</taxon>
        <taxon>Streptophyta</taxon>
        <taxon>Embryophyta</taxon>
        <taxon>Tracheophyta</taxon>
        <taxon>Spermatophyta</taxon>
        <taxon>Magnoliopsida</taxon>
        <taxon>Liliopsida</taxon>
        <taxon>Araceae</taxon>
        <taxon>Aroideae</taxon>
        <taxon>Colocasieae</taxon>
        <taxon>Colocasia</taxon>
    </lineage>
</organism>
<comment type="caution">
    <text evidence="3">The sequence shown here is derived from an EMBL/GenBank/DDBJ whole genome shotgun (WGS) entry which is preliminary data.</text>
</comment>
<feature type="compositionally biased region" description="Basic and acidic residues" evidence="1">
    <location>
        <begin position="276"/>
        <end position="291"/>
    </location>
</feature>
<name>A0A843U7F9_COLES</name>
<dbReference type="PANTHER" id="PTHR33052">
    <property type="entry name" value="DUF4228 DOMAIN PROTEIN-RELATED"/>
    <property type="match status" value="1"/>
</dbReference>
<gene>
    <name evidence="3" type="ORF">Taro_010387</name>
</gene>
<feature type="region of interest" description="Disordered" evidence="1">
    <location>
        <begin position="22"/>
        <end position="61"/>
    </location>
</feature>
<feature type="chain" id="PRO_5032723784" evidence="2">
    <location>
        <begin position="24"/>
        <end position="320"/>
    </location>
</feature>
<evidence type="ECO:0000256" key="2">
    <source>
        <dbReference type="SAM" id="SignalP"/>
    </source>
</evidence>
<dbReference type="EMBL" id="NMUH01000375">
    <property type="protein sequence ID" value="MQL77957.1"/>
    <property type="molecule type" value="Genomic_DNA"/>
</dbReference>
<proteinExistence type="predicted"/>
<keyword evidence="2" id="KW-0732">Signal</keyword>
<feature type="compositionally biased region" description="Polar residues" evidence="1">
    <location>
        <begin position="32"/>
        <end position="44"/>
    </location>
</feature>
<evidence type="ECO:0000313" key="3">
    <source>
        <dbReference type="EMBL" id="MQL77957.1"/>
    </source>
</evidence>
<dbReference type="Pfam" id="PF14009">
    <property type="entry name" value="PADRE"/>
    <property type="match status" value="1"/>
</dbReference>
<protein>
    <submittedName>
        <fullName evidence="3">Uncharacterized protein</fullName>
    </submittedName>
</protein>
<dbReference type="OrthoDB" id="652082at2759"/>
<evidence type="ECO:0000313" key="4">
    <source>
        <dbReference type="Proteomes" id="UP000652761"/>
    </source>
</evidence>
<evidence type="ECO:0000256" key="1">
    <source>
        <dbReference type="SAM" id="MobiDB-lite"/>
    </source>
</evidence>
<dbReference type="Proteomes" id="UP000652761">
    <property type="component" value="Unassembled WGS sequence"/>
</dbReference>
<dbReference type="InterPro" id="IPR025322">
    <property type="entry name" value="PADRE_dom"/>
</dbReference>